<dbReference type="PROSITE" id="PS51471">
    <property type="entry name" value="FE2OG_OXY"/>
    <property type="match status" value="1"/>
</dbReference>
<evidence type="ECO:0000313" key="4">
    <source>
        <dbReference type="EMBL" id="QIW91883.1"/>
    </source>
</evidence>
<name>A0A6H0XBP2_9EURO</name>
<dbReference type="GO" id="GO:0016491">
    <property type="term" value="F:oxidoreductase activity"/>
    <property type="evidence" value="ECO:0007669"/>
    <property type="project" value="UniProtKB-KW"/>
</dbReference>
<sequence length="332" mass="38191">MEIKTLDFAKFHCGVESERREFSSALLEGFSRAGFVKIINHGFSQEEIAQLFEWNRRFFELPDRCKAVIANEEGPKPQRGWSSTGVEKTGLLNPGGRINLSKMAHKDLQDAKEHFDTGPAQDMQFQNKWPDKEMLPGFRTWMESYFDRSQAITLELMEALEIAMHLPKGAFVRKCLGHASELRLNHYPSITVQTLEEGKTRRIWPHTDFGIITLLAQDDMGGLEIQDKDHPNQFLPVRREDPSEFVVNIGDTLERLTNGVLRAGLHQVTTPQHMQNRRDEMLPSRRSIAFFLKAHRQMSVGPLSQFVTDDRPSQYEDMTALGYQQRRTGIVY</sequence>
<keyword evidence="2" id="KW-0560">Oxidoreductase</keyword>
<evidence type="ECO:0000256" key="2">
    <source>
        <dbReference type="RuleBase" id="RU003682"/>
    </source>
</evidence>
<organism evidence="4">
    <name type="scientific">Phialomyces arenicola</name>
    <dbReference type="NCBI Taxonomy" id="168477"/>
    <lineage>
        <taxon>Eukaryota</taxon>
        <taxon>Fungi</taxon>
        <taxon>Dikarya</taxon>
        <taxon>Ascomycota</taxon>
        <taxon>Pezizomycotina</taxon>
        <taxon>Eurotiomycetes</taxon>
        <taxon>Eurotiomycetidae</taxon>
        <taxon>Eurotiales</taxon>
        <taxon>Aspergillaceae</taxon>
        <taxon>Phialomyces</taxon>
    </lineage>
</organism>
<reference evidence="4" key="1">
    <citation type="journal article" date="2020" name="Environ. Microbiol.">
        <title>Acrophiarin (antibiotic S31794/F-1) from Penicillium arenicola shares biosynthetic features with both Aspergillus- and Leotiomycete-type echinocandins.</title>
        <authorList>
            <person name="Lan N."/>
            <person name="Perlatti B."/>
            <person name="Kvitek D.J."/>
            <person name="Wiemann P."/>
            <person name="Harvey C.J.B."/>
            <person name="Frisvad J."/>
            <person name="An Z."/>
            <person name="Bills G.F."/>
        </authorList>
    </citation>
    <scope>NUCLEOTIDE SEQUENCE</scope>
    <source>
        <strain evidence="4">NRRL 8095</strain>
    </source>
</reference>
<keyword evidence="2" id="KW-0479">Metal-binding</keyword>
<dbReference type="AlphaFoldDB" id="A0A6H0XBP2"/>
<dbReference type="InterPro" id="IPR050231">
    <property type="entry name" value="Iron_ascorbate_oxido_reductase"/>
</dbReference>
<dbReference type="Pfam" id="PF03171">
    <property type="entry name" value="2OG-FeII_Oxy"/>
    <property type="match status" value="1"/>
</dbReference>
<evidence type="ECO:0000259" key="3">
    <source>
        <dbReference type="PROSITE" id="PS51471"/>
    </source>
</evidence>
<comment type="similarity">
    <text evidence="1 2">Belongs to the iron/ascorbate-dependent oxidoreductase family.</text>
</comment>
<dbReference type="EMBL" id="MN518690">
    <property type="protein sequence ID" value="QIW91883.1"/>
    <property type="molecule type" value="Genomic_DNA"/>
</dbReference>
<dbReference type="Pfam" id="PF14226">
    <property type="entry name" value="DIOX_N"/>
    <property type="match status" value="1"/>
</dbReference>
<dbReference type="Gene3D" id="2.60.120.330">
    <property type="entry name" value="B-lactam Antibiotic, Isopenicillin N Synthase, Chain"/>
    <property type="match status" value="1"/>
</dbReference>
<dbReference type="PANTHER" id="PTHR47990">
    <property type="entry name" value="2-OXOGLUTARATE (2OG) AND FE(II)-DEPENDENT OXYGENASE SUPERFAMILY PROTEIN-RELATED"/>
    <property type="match status" value="1"/>
</dbReference>
<accession>A0A6H0XBP2</accession>
<dbReference type="InterPro" id="IPR026992">
    <property type="entry name" value="DIOX_N"/>
</dbReference>
<dbReference type="InterPro" id="IPR044861">
    <property type="entry name" value="IPNS-like_FE2OG_OXY"/>
</dbReference>
<protein>
    <submittedName>
        <fullName evidence="4">OXY4</fullName>
    </submittedName>
</protein>
<dbReference type="GO" id="GO:0046872">
    <property type="term" value="F:metal ion binding"/>
    <property type="evidence" value="ECO:0007669"/>
    <property type="project" value="UniProtKB-KW"/>
</dbReference>
<evidence type="ECO:0000256" key="1">
    <source>
        <dbReference type="ARBA" id="ARBA00008056"/>
    </source>
</evidence>
<keyword evidence="2" id="KW-0408">Iron</keyword>
<dbReference type="GO" id="GO:0044283">
    <property type="term" value="P:small molecule biosynthetic process"/>
    <property type="evidence" value="ECO:0007669"/>
    <property type="project" value="UniProtKB-ARBA"/>
</dbReference>
<proteinExistence type="inferred from homology"/>
<feature type="domain" description="Fe2OG dioxygenase" evidence="3">
    <location>
        <begin position="178"/>
        <end position="294"/>
    </location>
</feature>
<gene>
    <name evidence="4" type="primary">oxy4</name>
</gene>
<dbReference type="InterPro" id="IPR005123">
    <property type="entry name" value="Oxoglu/Fe-dep_dioxygenase_dom"/>
</dbReference>
<dbReference type="InterPro" id="IPR027443">
    <property type="entry name" value="IPNS-like_sf"/>
</dbReference>
<dbReference type="SUPFAM" id="SSF51197">
    <property type="entry name" value="Clavaminate synthase-like"/>
    <property type="match status" value="1"/>
</dbReference>